<dbReference type="Proteomes" id="UP001594351">
    <property type="component" value="Unassembled WGS sequence"/>
</dbReference>
<dbReference type="PANTHER" id="PTHR43221">
    <property type="entry name" value="PROTEASE HTPX"/>
    <property type="match status" value="1"/>
</dbReference>
<accession>A0ABV6YXU6</accession>
<dbReference type="EMBL" id="JBHPBY010000143">
    <property type="protein sequence ID" value="MFC1851012.1"/>
    <property type="molecule type" value="Genomic_DNA"/>
</dbReference>
<evidence type="ECO:0000256" key="9">
    <source>
        <dbReference type="ARBA" id="ARBA00023049"/>
    </source>
</evidence>
<sequence>MTDSAEESKPTYRRLVDPWSSEEPLFIFVLLASIAIWGLLTVTIFGIIYALFIGLFFLVSHILFITYIRGNGVKLGPDQMPELYNRIAELANKAGLATVPEAYLMQAGGVLNALATKLLRSEFLVLYTDLLDACGENDAARDMIIGHELGHLKEGHLKFMWFLIPGMFVPFLGSAYSRAREYTCDRYGAVLCNNQEGALLGLAILAAGGTQGPKVNIASLIQQRNDLNTGLMTFGKWLSSYPPLCDRIAVLAPELGEPLRHKNRGPVRALTGITLILIIPLTAALIGSCYFFKNFLAEIQSTLDETTETGSEQSAEAVPTVADVEAAEKQVTADLRALAALADEAKQKTGQYPPDDNYSLDQAWRIFRSDQKVPLDPFDGQSYGYDVDDQNKQYIIWSVGPDGVNETEDDLYISSPTPPPE</sequence>
<evidence type="ECO:0000256" key="10">
    <source>
        <dbReference type="ARBA" id="ARBA00023136"/>
    </source>
</evidence>
<evidence type="ECO:0000256" key="6">
    <source>
        <dbReference type="ARBA" id="ARBA00022801"/>
    </source>
</evidence>
<evidence type="ECO:0000256" key="1">
    <source>
        <dbReference type="ARBA" id="ARBA00004651"/>
    </source>
</evidence>
<proteinExistence type="inferred from homology"/>
<dbReference type="Gene3D" id="3.30.700.10">
    <property type="entry name" value="Glycoprotein, Type 4 Pilin"/>
    <property type="match status" value="1"/>
</dbReference>
<feature type="transmembrane region" description="Helical" evidence="13">
    <location>
        <begin position="159"/>
        <end position="176"/>
    </location>
</feature>
<dbReference type="GO" id="GO:0008237">
    <property type="term" value="F:metallopeptidase activity"/>
    <property type="evidence" value="ECO:0007669"/>
    <property type="project" value="UniProtKB-KW"/>
</dbReference>
<gene>
    <name evidence="15" type="ORF">ACFL27_12530</name>
</gene>
<dbReference type="SUPFAM" id="SSF54523">
    <property type="entry name" value="Pili subunits"/>
    <property type="match status" value="1"/>
</dbReference>
<keyword evidence="8 13" id="KW-1133">Transmembrane helix</keyword>
<evidence type="ECO:0000313" key="15">
    <source>
        <dbReference type="EMBL" id="MFC1851012.1"/>
    </source>
</evidence>
<comment type="subcellular location">
    <subcellularLocation>
        <location evidence="1">Cell membrane</location>
        <topology evidence="1">Multi-pass membrane protein</topology>
    </subcellularLocation>
</comment>
<dbReference type="PANTHER" id="PTHR43221:SF1">
    <property type="entry name" value="PROTEASE HTPX"/>
    <property type="match status" value="1"/>
</dbReference>
<keyword evidence="4 13" id="KW-0812">Transmembrane</keyword>
<organism evidence="15 16">
    <name type="scientific">candidate division CSSED10-310 bacterium</name>
    <dbReference type="NCBI Taxonomy" id="2855610"/>
    <lineage>
        <taxon>Bacteria</taxon>
        <taxon>Bacteria division CSSED10-310</taxon>
    </lineage>
</organism>
<feature type="region of interest" description="Disordered" evidence="12">
    <location>
        <begin position="400"/>
        <end position="421"/>
    </location>
</feature>
<dbReference type="EC" id="3.4.24.-" evidence="15"/>
<evidence type="ECO:0000256" key="12">
    <source>
        <dbReference type="SAM" id="MobiDB-lite"/>
    </source>
</evidence>
<keyword evidence="10 13" id="KW-0472">Membrane</keyword>
<keyword evidence="7 11" id="KW-0862">Zinc</keyword>
<evidence type="ECO:0000256" key="4">
    <source>
        <dbReference type="ARBA" id="ARBA00022692"/>
    </source>
</evidence>
<comment type="caution">
    <text evidence="15">The sequence shown here is derived from an EMBL/GenBank/DDBJ whole genome shotgun (WGS) entry which is preliminary data.</text>
</comment>
<evidence type="ECO:0000313" key="16">
    <source>
        <dbReference type="Proteomes" id="UP001594351"/>
    </source>
</evidence>
<evidence type="ECO:0000256" key="11">
    <source>
        <dbReference type="RuleBase" id="RU003983"/>
    </source>
</evidence>
<evidence type="ECO:0000256" key="3">
    <source>
        <dbReference type="ARBA" id="ARBA00022670"/>
    </source>
</evidence>
<dbReference type="Gene3D" id="3.30.2010.10">
    <property type="entry name" value="Metalloproteases ('zincins'), catalytic domain"/>
    <property type="match status" value="1"/>
</dbReference>
<protein>
    <submittedName>
        <fullName evidence="15">M48 family metalloprotease</fullName>
        <ecNumber evidence="15">3.4.24.-</ecNumber>
    </submittedName>
</protein>
<evidence type="ECO:0000256" key="2">
    <source>
        <dbReference type="ARBA" id="ARBA00022475"/>
    </source>
</evidence>
<name>A0ABV6YXU6_UNCC1</name>
<keyword evidence="6 11" id="KW-0378">Hydrolase</keyword>
<keyword evidence="3 11" id="KW-0645">Protease</keyword>
<dbReference type="InterPro" id="IPR001915">
    <property type="entry name" value="Peptidase_M48"/>
</dbReference>
<keyword evidence="9 11" id="KW-0482">Metalloprotease</keyword>
<feature type="domain" description="Peptidase M48" evidence="14">
    <location>
        <begin position="79"/>
        <end position="161"/>
    </location>
</feature>
<comment type="cofactor">
    <cofactor evidence="11">
        <name>Zn(2+)</name>
        <dbReference type="ChEBI" id="CHEBI:29105"/>
    </cofactor>
    <text evidence="11">Binds 1 zinc ion per subunit.</text>
</comment>
<feature type="transmembrane region" description="Helical" evidence="13">
    <location>
        <begin position="47"/>
        <end position="68"/>
    </location>
</feature>
<evidence type="ECO:0000256" key="8">
    <source>
        <dbReference type="ARBA" id="ARBA00022989"/>
    </source>
</evidence>
<keyword evidence="16" id="KW-1185">Reference proteome</keyword>
<evidence type="ECO:0000259" key="14">
    <source>
        <dbReference type="Pfam" id="PF01435"/>
    </source>
</evidence>
<evidence type="ECO:0000256" key="5">
    <source>
        <dbReference type="ARBA" id="ARBA00022723"/>
    </source>
</evidence>
<dbReference type="InterPro" id="IPR050083">
    <property type="entry name" value="HtpX_protease"/>
</dbReference>
<keyword evidence="2" id="KW-1003">Cell membrane</keyword>
<comment type="similarity">
    <text evidence="11">Belongs to the peptidase M48 family.</text>
</comment>
<feature type="domain" description="Peptidase M48" evidence="14">
    <location>
        <begin position="169"/>
        <end position="251"/>
    </location>
</feature>
<evidence type="ECO:0000256" key="13">
    <source>
        <dbReference type="SAM" id="Phobius"/>
    </source>
</evidence>
<feature type="transmembrane region" description="Helical" evidence="13">
    <location>
        <begin position="24"/>
        <end position="40"/>
    </location>
</feature>
<dbReference type="Pfam" id="PF01435">
    <property type="entry name" value="Peptidase_M48"/>
    <property type="match status" value="2"/>
</dbReference>
<reference evidence="15 16" key="1">
    <citation type="submission" date="2024-09" db="EMBL/GenBank/DDBJ databases">
        <title>Laminarin stimulates single cell rates of sulfate reduction while oxygen inhibits transcriptomic activity in coastal marine sediment.</title>
        <authorList>
            <person name="Lindsay M."/>
            <person name="Orcutt B."/>
            <person name="Emerson D."/>
            <person name="Stepanauskas R."/>
            <person name="D'Angelo T."/>
        </authorList>
    </citation>
    <scope>NUCLEOTIDE SEQUENCE [LARGE SCALE GENOMIC DNA]</scope>
    <source>
        <strain evidence="15">SAG AM-311-K15</strain>
    </source>
</reference>
<evidence type="ECO:0000256" key="7">
    <source>
        <dbReference type="ARBA" id="ARBA00022833"/>
    </source>
</evidence>
<dbReference type="InterPro" id="IPR045584">
    <property type="entry name" value="Pilin-like"/>
</dbReference>
<keyword evidence="5" id="KW-0479">Metal-binding</keyword>
<feature type="transmembrane region" description="Helical" evidence="13">
    <location>
        <begin position="269"/>
        <end position="293"/>
    </location>
</feature>
<dbReference type="CDD" id="cd07325">
    <property type="entry name" value="M48_Ste24p_like"/>
    <property type="match status" value="1"/>
</dbReference>